<dbReference type="InterPro" id="IPR001021">
    <property type="entry name" value="Ribosomal_bL25_long"/>
</dbReference>
<dbReference type="SUPFAM" id="SSF50715">
    <property type="entry name" value="Ribosomal protein L25-like"/>
    <property type="match status" value="1"/>
</dbReference>
<evidence type="ECO:0000259" key="6">
    <source>
        <dbReference type="Pfam" id="PF01386"/>
    </source>
</evidence>
<dbReference type="PANTHER" id="PTHR33284">
    <property type="entry name" value="RIBOSOMAL PROTEIN L25/GLN-TRNA SYNTHETASE, ANTI-CODON-BINDING DOMAIN-CONTAINING PROTEIN"/>
    <property type="match status" value="1"/>
</dbReference>
<comment type="similarity">
    <text evidence="5">Belongs to the bacterial ribosomal protein bL25 family. CTC subfamily.</text>
</comment>
<dbReference type="InterPro" id="IPR037121">
    <property type="entry name" value="Ribosomal_bL25_C"/>
</dbReference>
<evidence type="ECO:0000313" key="8">
    <source>
        <dbReference type="EMBL" id="KIC71860.1"/>
    </source>
</evidence>
<dbReference type="InterPro" id="IPR020930">
    <property type="entry name" value="Ribosomal_uL5_bac-type"/>
</dbReference>
<dbReference type="NCBIfam" id="NF004129">
    <property type="entry name" value="PRK05618.1-4"/>
    <property type="match status" value="1"/>
</dbReference>
<dbReference type="InterPro" id="IPR020057">
    <property type="entry name" value="Ribosomal_bL25_b-dom"/>
</dbReference>
<proteinExistence type="inferred from homology"/>
<dbReference type="GO" id="GO:0022625">
    <property type="term" value="C:cytosolic large ribosomal subunit"/>
    <property type="evidence" value="ECO:0007669"/>
    <property type="project" value="TreeGrafter"/>
</dbReference>
<dbReference type="CDD" id="cd00495">
    <property type="entry name" value="Ribosomal_L25_TL5_CTC"/>
    <property type="match status" value="1"/>
</dbReference>
<dbReference type="Pfam" id="PF01386">
    <property type="entry name" value="Ribosomal_L25p"/>
    <property type="match status" value="1"/>
</dbReference>
<comment type="caution">
    <text evidence="8">The sequence shown here is derived from an EMBL/GenBank/DDBJ whole genome shotgun (WGS) entry which is preliminary data.</text>
</comment>
<evidence type="ECO:0000259" key="7">
    <source>
        <dbReference type="Pfam" id="PF14693"/>
    </source>
</evidence>
<comment type="function">
    <text evidence="5">This is one of the proteins that binds to the 5S RNA in the ribosome where it forms part of the central protuberance.</text>
</comment>
<feature type="domain" description="Large ribosomal subunit protein bL25 L25" evidence="6">
    <location>
        <begin position="9"/>
        <end position="100"/>
    </location>
</feature>
<name>A0A0C1JKP0_9BACT</name>
<evidence type="ECO:0000256" key="2">
    <source>
        <dbReference type="ARBA" id="ARBA00022884"/>
    </source>
</evidence>
<dbReference type="AlphaFoldDB" id="A0A0C1JKP0"/>
<organism evidence="8 9">
    <name type="scientific">Candidatus Protochlamydia amoebophila</name>
    <dbReference type="NCBI Taxonomy" id="362787"/>
    <lineage>
        <taxon>Bacteria</taxon>
        <taxon>Pseudomonadati</taxon>
        <taxon>Chlamydiota</taxon>
        <taxon>Chlamydiia</taxon>
        <taxon>Parachlamydiales</taxon>
        <taxon>Parachlamydiaceae</taxon>
        <taxon>Candidatus Protochlamydia</taxon>
    </lineage>
</organism>
<evidence type="ECO:0000256" key="3">
    <source>
        <dbReference type="ARBA" id="ARBA00022980"/>
    </source>
</evidence>
<dbReference type="PATRIC" id="fig|362787.3.peg.1113"/>
<keyword evidence="1 5" id="KW-0699">rRNA-binding</keyword>
<evidence type="ECO:0000256" key="4">
    <source>
        <dbReference type="ARBA" id="ARBA00023274"/>
    </source>
</evidence>
<dbReference type="GO" id="GO:0006412">
    <property type="term" value="P:translation"/>
    <property type="evidence" value="ECO:0007669"/>
    <property type="project" value="UniProtKB-UniRule"/>
</dbReference>
<dbReference type="Proteomes" id="UP000031465">
    <property type="component" value="Unassembled WGS sequence"/>
</dbReference>
<comment type="subunit">
    <text evidence="5">Part of the 50S ribosomal subunit; part of the 5S rRNA/L5/L18/L25 subcomplex. Contacts the 5S rRNA. Binds to the 5S rRNA independently of L5 and L18.</text>
</comment>
<gene>
    <name evidence="5 8" type="primary">rplY</name>
    <name evidence="5" type="synonym">ctc</name>
    <name evidence="8" type="ORF">DB44_CW00330</name>
</gene>
<keyword evidence="2 5" id="KW-0694">RNA-binding</keyword>
<dbReference type="InterPro" id="IPR020056">
    <property type="entry name" value="Rbsml_bL25/Gln-tRNA_synth_N"/>
</dbReference>
<dbReference type="HAMAP" id="MF_01334">
    <property type="entry name" value="Ribosomal_bL25_CTC"/>
    <property type="match status" value="1"/>
</dbReference>
<reference evidence="8 9" key="1">
    <citation type="journal article" date="2014" name="Mol. Biol. Evol.">
        <title>Massive expansion of Ubiquitination-related gene families within the Chlamydiae.</title>
        <authorList>
            <person name="Domman D."/>
            <person name="Collingro A."/>
            <person name="Lagkouvardos I."/>
            <person name="Gehre L."/>
            <person name="Weinmaier T."/>
            <person name="Rattei T."/>
            <person name="Subtil A."/>
            <person name="Horn M."/>
        </authorList>
    </citation>
    <scope>NUCLEOTIDE SEQUENCE [LARGE SCALE GENOMIC DNA]</scope>
    <source>
        <strain evidence="8 9">EI2</strain>
    </source>
</reference>
<accession>A0A0C1JKP0</accession>
<evidence type="ECO:0000256" key="5">
    <source>
        <dbReference type="HAMAP-Rule" id="MF_01334"/>
    </source>
</evidence>
<evidence type="ECO:0000313" key="9">
    <source>
        <dbReference type="Proteomes" id="UP000031465"/>
    </source>
</evidence>
<evidence type="ECO:0000256" key="1">
    <source>
        <dbReference type="ARBA" id="ARBA00022730"/>
    </source>
</evidence>
<dbReference type="NCBIfam" id="TIGR00731">
    <property type="entry name" value="bL25_bact_ctc"/>
    <property type="match status" value="1"/>
</dbReference>
<sequence length="192" mass="21832">MLFGGFMKLKAILRAGKSKSEINRLRREGMIPAVLYVRGKEGETLAINSAEFNSYLRHVKSGHLPTTIFTLVDEKGSERRVLVKDIQYAITTYQVMHLDFEELIDDHKINVKVPIECTGTVDCVGVKLGGVLRQVIRHARIRCLPKDMPSFFELDVQELGLKQSKRLKDMNIPETVRPLIDMNEVVAVIVKR</sequence>
<dbReference type="InterPro" id="IPR029751">
    <property type="entry name" value="Ribosomal_L25_dom"/>
</dbReference>
<dbReference type="Gene3D" id="2.170.120.20">
    <property type="entry name" value="Ribosomal protein L25, beta domain"/>
    <property type="match status" value="1"/>
</dbReference>
<feature type="domain" description="Large ribosomal subunit protein bL25 beta" evidence="7">
    <location>
        <begin position="108"/>
        <end position="191"/>
    </location>
</feature>
<keyword evidence="4 5" id="KW-0687">Ribonucleoprotein</keyword>
<dbReference type="InterPro" id="IPR011035">
    <property type="entry name" value="Ribosomal_bL25/Gln-tRNA_synth"/>
</dbReference>
<dbReference type="Gene3D" id="2.40.240.10">
    <property type="entry name" value="Ribosomal Protein L25, Chain P"/>
    <property type="match status" value="1"/>
</dbReference>
<dbReference type="PANTHER" id="PTHR33284:SF1">
    <property type="entry name" value="RIBOSOMAL PROTEIN L25_GLN-TRNA SYNTHETASE, ANTI-CODON-BINDING DOMAIN-CONTAINING PROTEIN"/>
    <property type="match status" value="1"/>
</dbReference>
<dbReference type="Pfam" id="PF14693">
    <property type="entry name" value="Ribosomal_TL5_C"/>
    <property type="match status" value="1"/>
</dbReference>
<dbReference type="GO" id="GO:0003735">
    <property type="term" value="F:structural constituent of ribosome"/>
    <property type="evidence" value="ECO:0007669"/>
    <property type="project" value="InterPro"/>
</dbReference>
<keyword evidence="3 5" id="KW-0689">Ribosomal protein</keyword>
<dbReference type="GO" id="GO:0008097">
    <property type="term" value="F:5S rRNA binding"/>
    <property type="evidence" value="ECO:0007669"/>
    <property type="project" value="InterPro"/>
</dbReference>
<dbReference type="EMBL" id="JSAN01000069">
    <property type="protein sequence ID" value="KIC71860.1"/>
    <property type="molecule type" value="Genomic_DNA"/>
</dbReference>
<protein>
    <recommendedName>
        <fullName evidence="5">Large ribosomal subunit protein bL25</fullName>
    </recommendedName>
    <alternativeName>
        <fullName evidence="5">General stress protein CTC</fullName>
    </alternativeName>
</protein>